<evidence type="ECO:0000313" key="2">
    <source>
        <dbReference type="Proteomes" id="UP001219525"/>
    </source>
</evidence>
<evidence type="ECO:0000313" key="1">
    <source>
        <dbReference type="EMBL" id="KAJ7196288.1"/>
    </source>
</evidence>
<comment type="caution">
    <text evidence="1">The sequence shown here is derived from an EMBL/GenBank/DDBJ whole genome shotgun (WGS) entry which is preliminary data.</text>
</comment>
<dbReference type="AlphaFoldDB" id="A0AAD6UZX1"/>
<reference evidence="1" key="1">
    <citation type="submission" date="2023-03" db="EMBL/GenBank/DDBJ databases">
        <title>Massive genome expansion in bonnet fungi (Mycena s.s.) driven by repeated elements and novel gene families across ecological guilds.</title>
        <authorList>
            <consortium name="Lawrence Berkeley National Laboratory"/>
            <person name="Harder C.B."/>
            <person name="Miyauchi S."/>
            <person name="Viragh M."/>
            <person name="Kuo A."/>
            <person name="Thoen E."/>
            <person name="Andreopoulos B."/>
            <person name="Lu D."/>
            <person name="Skrede I."/>
            <person name="Drula E."/>
            <person name="Henrissat B."/>
            <person name="Morin E."/>
            <person name="Kohler A."/>
            <person name="Barry K."/>
            <person name="LaButti K."/>
            <person name="Morin E."/>
            <person name="Salamov A."/>
            <person name="Lipzen A."/>
            <person name="Mereny Z."/>
            <person name="Hegedus B."/>
            <person name="Baldrian P."/>
            <person name="Stursova M."/>
            <person name="Weitz H."/>
            <person name="Taylor A."/>
            <person name="Grigoriev I.V."/>
            <person name="Nagy L.G."/>
            <person name="Martin F."/>
            <person name="Kauserud H."/>
        </authorList>
    </citation>
    <scope>NUCLEOTIDE SEQUENCE</scope>
    <source>
        <strain evidence="1">9144</strain>
    </source>
</reference>
<organism evidence="1 2">
    <name type="scientific">Mycena pura</name>
    <dbReference type="NCBI Taxonomy" id="153505"/>
    <lineage>
        <taxon>Eukaryota</taxon>
        <taxon>Fungi</taxon>
        <taxon>Dikarya</taxon>
        <taxon>Basidiomycota</taxon>
        <taxon>Agaricomycotina</taxon>
        <taxon>Agaricomycetes</taxon>
        <taxon>Agaricomycetidae</taxon>
        <taxon>Agaricales</taxon>
        <taxon>Marasmiineae</taxon>
        <taxon>Mycenaceae</taxon>
        <taxon>Mycena</taxon>
    </lineage>
</organism>
<dbReference type="Proteomes" id="UP001219525">
    <property type="component" value="Unassembled WGS sequence"/>
</dbReference>
<keyword evidence="2" id="KW-1185">Reference proteome</keyword>
<sequence length="452" mass="50483">MAPTLPPELERSIVVDYIGWHDNQTLQSCALVCRRLGYWSQTRLFHTITIGMGSYSDGPPRWSSKRKVGRLIPILETSPHLLSLVRRIFLHDSPPQLLAALASFYEAGVLDNLKLLVSAPALRTLELHYLRWNAGYFRCLLAHCSSTLTELRLLNCRDYAGGVTDYALPSFTQQCRPLPRINKLTLFFSSGAIAVLNEPAFSVVLTHMRHLVYQGSPHDSLGPLLRRNGQNVECLTVDTSDETLKDFHFDLLPSLCRLECQFSLESVGNVFKRLPDANRVTDLVLGSSSNVWQNNNNSLGHHALGLRLEHLVLRKLLCLRAVVVEVMSWYEPQPVPPETREKREKIVRAIERVDGALELKGLLSWAWHERFRALSLSANNYPPTAFSTLTDALPAVQLGVIFESLFAFSCPVAHSASSGHIPRLLCSALGYLLPPPAVVSHIPAPLALRQVI</sequence>
<proteinExistence type="predicted"/>
<protein>
    <submittedName>
        <fullName evidence="1">Uncharacterized protein</fullName>
    </submittedName>
</protein>
<gene>
    <name evidence="1" type="ORF">GGX14DRAFT_673577</name>
</gene>
<name>A0AAD6UZX1_9AGAR</name>
<dbReference type="EMBL" id="JARJCW010000085">
    <property type="protein sequence ID" value="KAJ7196288.1"/>
    <property type="molecule type" value="Genomic_DNA"/>
</dbReference>
<accession>A0AAD6UZX1</accession>